<keyword evidence="1" id="KW-0472">Membrane</keyword>
<reference evidence="2 3" key="1">
    <citation type="submission" date="2007-03" db="EMBL/GenBank/DDBJ databases">
        <authorList>
            <person name="Stal L."/>
            <person name="Ferriera S."/>
            <person name="Johnson J."/>
            <person name="Kravitz S."/>
            <person name="Beeson K."/>
            <person name="Sutton G."/>
            <person name="Rogers Y.-H."/>
            <person name="Friedman R."/>
            <person name="Frazier M."/>
            <person name="Venter J.C."/>
        </authorList>
    </citation>
    <scope>NUCLEOTIDE SEQUENCE [LARGE SCALE GENOMIC DNA]</scope>
    <source>
        <strain evidence="2 3">CCY0110</strain>
    </source>
</reference>
<keyword evidence="1" id="KW-0812">Transmembrane</keyword>
<dbReference type="EMBL" id="AAXW01000091">
    <property type="protein sequence ID" value="EAZ88303.1"/>
    <property type="molecule type" value="Genomic_DNA"/>
</dbReference>
<evidence type="ECO:0000313" key="2">
    <source>
        <dbReference type="EMBL" id="EAZ88303.1"/>
    </source>
</evidence>
<keyword evidence="1" id="KW-1133">Transmembrane helix</keyword>
<protein>
    <submittedName>
        <fullName evidence="2">Uncharacterized protein</fullName>
    </submittedName>
</protein>
<gene>
    <name evidence="2" type="ORF">CY0110_14395</name>
</gene>
<accession>A3IZ02</accession>
<proteinExistence type="predicted"/>
<feature type="transmembrane region" description="Helical" evidence="1">
    <location>
        <begin position="146"/>
        <end position="166"/>
    </location>
</feature>
<organism evidence="2 3">
    <name type="scientific">Crocosphaera chwakensis CCY0110</name>
    <dbReference type="NCBI Taxonomy" id="391612"/>
    <lineage>
        <taxon>Bacteria</taxon>
        <taxon>Bacillati</taxon>
        <taxon>Cyanobacteriota</taxon>
        <taxon>Cyanophyceae</taxon>
        <taxon>Oscillatoriophycideae</taxon>
        <taxon>Chroococcales</taxon>
        <taxon>Aphanothecaceae</taxon>
        <taxon>Crocosphaera</taxon>
        <taxon>Crocosphaera chwakensis</taxon>
    </lineage>
</organism>
<name>A3IZ02_9CHRO</name>
<dbReference type="AlphaFoldDB" id="A3IZ02"/>
<evidence type="ECO:0000313" key="3">
    <source>
        <dbReference type="Proteomes" id="UP000003781"/>
    </source>
</evidence>
<comment type="caution">
    <text evidence="2">The sequence shown here is derived from an EMBL/GenBank/DDBJ whole genome shotgun (WGS) entry which is preliminary data.</text>
</comment>
<evidence type="ECO:0000256" key="1">
    <source>
        <dbReference type="SAM" id="Phobius"/>
    </source>
</evidence>
<sequence>MEKTKFEQWLETGMILASNQEANQQNFQELVSYLPPSRSEVSQEMLGISAEPKQELKKAIFTQGISEHKLALEVIELITEDKESFFSQDFSDYSEIKLLASKHLISCEIEKIKRIIKTSNIVTLLLILLLVLLFVTYSYFKNKIEYSSLFFSINLWLMISSILFLLKITWLKSSSLLTYQKLMRIITLTLSLSNYKSSIIASSIAKFN</sequence>
<dbReference type="Proteomes" id="UP000003781">
    <property type="component" value="Unassembled WGS sequence"/>
</dbReference>
<keyword evidence="3" id="KW-1185">Reference proteome</keyword>
<feature type="transmembrane region" description="Helical" evidence="1">
    <location>
        <begin position="121"/>
        <end position="140"/>
    </location>
</feature>